<organism evidence="1 2">
    <name type="scientific">Calycina marina</name>
    <dbReference type="NCBI Taxonomy" id="1763456"/>
    <lineage>
        <taxon>Eukaryota</taxon>
        <taxon>Fungi</taxon>
        <taxon>Dikarya</taxon>
        <taxon>Ascomycota</taxon>
        <taxon>Pezizomycotina</taxon>
        <taxon>Leotiomycetes</taxon>
        <taxon>Helotiales</taxon>
        <taxon>Pezizellaceae</taxon>
        <taxon>Calycina</taxon>
    </lineage>
</organism>
<name>A0A9P8CDC0_9HELO</name>
<keyword evidence="2" id="KW-1185">Reference proteome</keyword>
<comment type="caution">
    <text evidence="1">The sequence shown here is derived from an EMBL/GenBank/DDBJ whole genome shotgun (WGS) entry which is preliminary data.</text>
</comment>
<evidence type="ECO:0000313" key="1">
    <source>
        <dbReference type="EMBL" id="KAG9242893.1"/>
    </source>
</evidence>
<proteinExistence type="predicted"/>
<dbReference type="Proteomes" id="UP000887226">
    <property type="component" value="Unassembled WGS sequence"/>
</dbReference>
<protein>
    <submittedName>
        <fullName evidence="1">Uncharacterized protein</fullName>
    </submittedName>
</protein>
<dbReference type="OrthoDB" id="408373at2759"/>
<reference evidence="1" key="1">
    <citation type="journal article" date="2021" name="IMA Fungus">
        <title>Genomic characterization of three marine fungi, including Emericellopsis atlantica sp. nov. with signatures of a generalist lifestyle and marine biomass degradation.</title>
        <authorList>
            <person name="Hagestad O.C."/>
            <person name="Hou L."/>
            <person name="Andersen J.H."/>
            <person name="Hansen E.H."/>
            <person name="Altermark B."/>
            <person name="Li C."/>
            <person name="Kuhnert E."/>
            <person name="Cox R.J."/>
            <person name="Crous P.W."/>
            <person name="Spatafora J.W."/>
            <person name="Lail K."/>
            <person name="Amirebrahimi M."/>
            <person name="Lipzen A."/>
            <person name="Pangilinan J."/>
            <person name="Andreopoulos W."/>
            <person name="Hayes R.D."/>
            <person name="Ng V."/>
            <person name="Grigoriev I.V."/>
            <person name="Jackson S.A."/>
            <person name="Sutton T.D.S."/>
            <person name="Dobson A.D.W."/>
            <person name="Rama T."/>
        </authorList>
    </citation>
    <scope>NUCLEOTIDE SEQUENCE</scope>
    <source>
        <strain evidence="1">TRa3180A</strain>
    </source>
</reference>
<evidence type="ECO:0000313" key="2">
    <source>
        <dbReference type="Proteomes" id="UP000887226"/>
    </source>
</evidence>
<sequence length="59" mass="6486">MILSESLTCATFDWRGMSSSIVASPRQLYIPQQARDVATIIRALASSKDIVYTASLQHS</sequence>
<gene>
    <name evidence="1" type="ORF">BJ878DRAFT_513246</name>
</gene>
<dbReference type="EMBL" id="MU254025">
    <property type="protein sequence ID" value="KAG9242893.1"/>
    <property type="molecule type" value="Genomic_DNA"/>
</dbReference>
<dbReference type="AlphaFoldDB" id="A0A9P8CDC0"/>
<accession>A0A9P8CDC0</accession>